<name>A0ABS8SNN7_DATST</name>
<evidence type="ECO:0000256" key="1">
    <source>
        <dbReference type="SAM" id="MobiDB-lite"/>
    </source>
</evidence>
<feature type="compositionally biased region" description="Low complexity" evidence="1">
    <location>
        <begin position="46"/>
        <end position="60"/>
    </location>
</feature>
<feature type="region of interest" description="Disordered" evidence="1">
    <location>
        <begin position="225"/>
        <end position="276"/>
    </location>
</feature>
<keyword evidence="3" id="KW-1185">Reference proteome</keyword>
<proteinExistence type="predicted"/>
<evidence type="ECO:0000313" key="3">
    <source>
        <dbReference type="Proteomes" id="UP000823775"/>
    </source>
</evidence>
<organism evidence="2 3">
    <name type="scientific">Datura stramonium</name>
    <name type="common">Jimsonweed</name>
    <name type="synonym">Common thornapple</name>
    <dbReference type="NCBI Taxonomy" id="4076"/>
    <lineage>
        <taxon>Eukaryota</taxon>
        <taxon>Viridiplantae</taxon>
        <taxon>Streptophyta</taxon>
        <taxon>Embryophyta</taxon>
        <taxon>Tracheophyta</taxon>
        <taxon>Spermatophyta</taxon>
        <taxon>Magnoliopsida</taxon>
        <taxon>eudicotyledons</taxon>
        <taxon>Gunneridae</taxon>
        <taxon>Pentapetalae</taxon>
        <taxon>asterids</taxon>
        <taxon>lamiids</taxon>
        <taxon>Solanales</taxon>
        <taxon>Solanaceae</taxon>
        <taxon>Solanoideae</taxon>
        <taxon>Datureae</taxon>
        <taxon>Datura</taxon>
    </lineage>
</organism>
<feature type="compositionally biased region" description="Basic residues" evidence="1">
    <location>
        <begin position="239"/>
        <end position="252"/>
    </location>
</feature>
<gene>
    <name evidence="2" type="ORF">HAX54_043561</name>
</gene>
<dbReference type="EMBL" id="JACEIK010000653">
    <property type="protein sequence ID" value="MCD7460440.1"/>
    <property type="molecule type" value="Genomic_DNA"/>
</dbReference>
<comment type="caution">
    <text evidence="2">The sequence shown here is derived from an EMBL/GenBank/DDBJ whole genome shotgun (WGS) entry which is preliminary data.</text>
</comment>
<reference evidence="2 3" key="1">
    <citation type="journal article" date="2021" name="BMC Genomics">
        <title>Datura genome reveals duplications of psychoactive alkaloid biosynthetic genes and high mutation rate following tissue culture.</title>
        <authorList>
            <person name="Rajewski A."/>
            <person name="Carter-House D."/>
            <person name="Stajich J."/>
            <person name="Litt A."/>
        </authorList>
    </citation>
    <scope>NUCLEOTIDE SEQUENCE [LARGE SCALE GENOMIC DNA]</scope>
    <source>
        <strain evidence="2">AR-01</strain>
    </source>
</reference>
<evidence type="ECO:0000313" key="2">
    <source>
        <dbReference type="EMBL" id="MCD7460440.1"/>
    </source>
</evidence>
<accession>A0ABS8SNN7</accession>
<dbReference type="Proteomes" id="UP000823775">
    <property type="component" value="Unassembled WGS sequence"/>
</dbReference>
<protein>
    <submittedName>
        <fullName evidence="2">Uncharacterized protein</fullName>
    </submittedName>
</protein>
<feature type="region of interest" description="Disordered" evidence="1">
    <location>
        <begin position="41"/>
        <end position="60"/>
    </location>
</feature>
<sequence length="290" mass="31903">MVVHLLHQSIDWAPLVIQRLAQPWVLSGRKLDLENYRNQNDRKLQSSNSSLSGTSSHGSVPSIANFEESSSYMNCENLANNSDNSVNVEPCDLISNLAPLEEDVKFFQSSIDEANEQPSHAASGDGDEIVVSVDKADSMDHKDSVLGMHISCVVILHFLVKEESTVTLRGKECNKPRSLTLEEATDTILFCSSIVHDLAYRAANIAIEKEDSVLLKDSRPTVTIVGKANSDRRDPRGRISGRRNSKSSQKARQKMETDAKPPQSNTSTESDDKTDKPATALLELLLKVTA</sequence>